<dbReference type="EMBL" id="MU001671">
    <property type="protein sequence ID" value="KAF2461609.1"/>
    <property type="molecule type" value="Genomic_DNA"/>
</dbReference>
<keyword evidence="2" id="KW-0808">Transferase</keyword>
<dbReference type="GO" id="GO:0016747">
    <property type="term" value="F:acyltransferase activity, transferring groups other than amino-acyl groups"/>
    <property type="evidence" value="ECO:0007669"/>
    <property type="project" value="InterPro"/>
</dbReference>
<dbReference type="InterPro" id="IPR016181">
    <property type="entry name" value="Acyl_CoA_acyltransferase"/>
</dbReference>
<dbReference type="InterPro" id="IPR052777">
    <property type="entry name" value="Acetyltransferase_Enz"/>
</dbReference>
<dbReference type="AlphaFoldDB" id="A0A6A6PCP3"/>
<dbReference type="SUPFAM" id="SSF55729">
    <property type="entry name" value="Acyl-CoA N-acyltransferases (Nat)"/>
    <property type="match status" value="1"/>
</dbReference>
<sequence>MDSESYRIEPARSSLDIDHVMQLFIAYVEWLGIDLTFQDFEGEKRAMPGKYAPPKGELLLARDRNRRPIGCVALRPMDEEGCCEMKRLYVSPDARGLRLGHALVKAIIDDAASKGYREMKLDSLDKMVQARSLYKKFGFVETSPYYDNPIPGAVFLSCTLS</sequence>
<dbReference type="OrthoDB" id="41532at2759"/>
<keyword evidence="3" id="KW-1185">Reference proteome</keyword>
<dbReference type="PROSITE" id="PS51186">
    <property type="entry name" value="GNAT"/>
    <property type="match status" value="1"/>
</dbReference>
<evidence type="ECO:0000313" key="3">
    <source>
        <dbReference type="Proteomes" id="UP000799766"/>
    </source>
</evidence>
<dbReference type="Proteomes" id="UP000799766">
    <property type="component" value="Unassembled WGS sequence"/>
</dbReference>
<feature type="domain" description="N-acetyltransferase" evidence="1">
    <location>
        <begin position="6"/>
        <end position="161"/>
    </location>
</feature>
<reference evidence="2" key="1">
    <citation type="journal article" date="2020" name="Stud. Mycol.">
        <title>101 Dothideomycetes genomes: a test case for predicting lifestyles and emergence of pathogens.</title>
        <authorList>
            <person name="Haridas S."/>
            <person name="Albert R."/>
            <person name="Binder M."/>
            <person name="Bloem J."/>
            <person name="Labutti K."/>
            <person name="Salamov A."/>
            <person name="Andreopoulos B."/>
            <person name="Baker S."/>
            <person name="Barry K."/>
            <person name="Bills G."/>
            <person name="Bluhm B."/>
            <person name="Cannon C."/>
            <person name="Castanera R."/>
            <person name="Culley D."/>
            <person name="Daum C."/>
            <person name="Ezra D."/>
            <person name="Gonzalez J."/>
            <person name="Henrissat B."/>
            <person name="Kuo A."/>
            <person name="Liang C."/>
            <person name="Lipzen A."/>
            <person name="Lutzoni F."/>
            <person name="Magnuson J."/>
            <person name="Mondo S."/>
            <person name="Nolan M."/>
            <person name="Ohm R."/>
            <person name="Pangilinan J."/>
            <person name="Park H.-J."/>
            <person name="Ramirez L."/>
            <person name="Alfaro M."/>
            <person name="Sun H."/>
            <person name="Tritt A."/>
            <person name="Yoshinaga Y."/>
            <person name="Zwiers L.-H."/>
            <person name="Turgeon B."/>
            <person name="Goodwin S."/>
            <person name="Spatafora J."/>
            <person name="Crous P."/>
            <person name="Grigoriev I."/>
        </authorList>
    </citation>
    <scope>NUCLEOTIDE SEQUENCE</scope>
    <source>
        <strain evidence="2">ATCC 16933</strain>
    </source>
</reference>
<evidence type="ECO:0000313" key="2">
    <source>
        <dbReference type="EMBL" id="KAF2461609.1"/>
    </source>
</evidence>
<gene>
    <name evidence="2" type="ORF">BDY21DRAFT_332683</name>
</gene>
<dbReference type="Pfam" id="PF00583">
    <property type="entry name" value="Acetyltransf_1"/>
    <property type="match status" value="1"/>
</dbReference>
<dbReference type="PANTHER" id="PTHR43305">
    <property type="entry name" value="FAMILY N-ACETYLTRANSFERASE, PUTATIVE (AFU_ORTHOLOGUE AFUA_2G01380)-RELATED"/>
    <property type="match status" value="1"/>
</dbReference>
<organism evidence="2 3">
    <name type="scientific">Lineolata rhizophorae</name>
    <dbReference type="NCBI Taxonomy" id="578093"/>
    <lineage>
        <taxon>Eukaryota</taxon>
        <taxon>Fungi</taxon>
        <taxon>Dikarya</taxon>
        <taxon>Ascomycota</taxon>
        <taxon>Pezizomycotina</taxon>
        <taxon>Dothideomycetes</taxon>
        <taxon>Dothideomycetes incertae sedis</taxon>
        <taxon>Lineolatales</taxon>
        <taxon>Lineolataceae</taxon>
        <taxon>Lineolata</taxon>
    </lineage>
</organism>
<dbReference type="InterPro" id="IPR000182">
    <property type="entry name" value="GNAT_dom"/>
</dbReference>
<dbReference type="CDD" id="cd04301">
    <property type="entry name" value="NAT_SF"/>
    <property type="match status" value="1"/>
</dbReference>
<evidence type="ECO:0000259" key="1">
    <source>
        <dbReference type="PROSITE" id="PS51186"/>
    </source>
</evidence>
<accession>A0A6A6PCP3</accession>
<dbReference type="PANTHER" id="PTHR43305:SF1">
    <property type="entry name" value="FAMILY N-ACETYLTRANSFERASE, PUTATIVE (AFU_ORTHOLOGUE AFUA_2G01380)-RELATED"/>
    <property type="match status" value="1"/>
</dbReference>
<dbReference type="Gene3D" id="3.40.630.30">
    <property type="match status" value="1"/>
</dbReference>
<proteinExistence type="predicted"/>
<protein>
    <submittedName>
        <fullName evidence="2">Putative GNAT family acetyltransferase</fullName>
    </submittedName>
</protein>
<name>A0A6A6PCP3_9PEZI</name>